<gene>
    <name evidence="5" type="ORF">A3G52_00130</name>
</gene>
<dbReference type="GO" id="GO:0005524">
    <property type="term" value="F:ATP binding"/>
    <property type="evidence" value="ECO:0007669"/>
    <property type="project" value="UniProtKB-KW"/>
</dbReference>
<evidence type="ECO:0000256" key="3">
    <source>
        <dbReference type="ARBA" id="ARBA00022840"/>
    </source>
</evidence>
<keyword evidence="3" id="KW-0067">ATP-binding</keyword>
<sequence>MQPSNQNKETWLEFVWPGYHWYQGINPAFAYIEDIPKLGYRFSKFAVGYSRGTESFYYIKDEFENYGAEFFEEIKKDPNLLNKILAKTNSAAEAIFKLGKKWQDLDFTKLNNKELLACHKELFKWDKQLWRNGQIPNLLELHNSYLTNYVQKVIKETFPYKNSSEVFSIFTTSTYESVSQQQDRAFLKLLGQAKNKNIAGLLEKHWKQYTWMTYGWAGPALSLDYFQECFERAIKDQTISRKIEESSVQKAKILSEQSALLRKMSATDRKLVILLRSLLEQKAKRVDGHSLTYFLAEQMMAEIGKRVELSMDLMRMAPPDDVAGLFKIVNRKRLQEEYYRVLLWFDESGLKKLVSKEAEEKLKYIQDRLPKAEVTDEIKGQLAYRGNVKGKVRVILDIKDSHKLQPGEILVTRMTDPSYVPIMKIAGAIITDVGGITCHAAIVSRELGITCVVGTKIATKVLKDGDLVEVDANSGTIKIIR</sequence>
<evidence type="ECO:0000256" key="1">
    <source>
        <dbReference type="ARBA" id="ARBA00007837"/>
    </source>
</evidence>
<keyword evidence="2" id="KW-0547">Nucleotide-binding</keyword>
<dbReference type="AlphaFoldDB" id="A0A1G2P2Q4"/>
<dbReference type="InterPro" id="IPR008279">
    <property type="entry name" value="PEP-util_enz_mobile_dom"/>
</dbReference>
<dbReference type="GO" id="GO:0008986">
    <property type="term" value="F:pyruvate, water dikinase activity"/>
    <property type="evidence" value="ECO:0007669"/>
    <property type="project" value="InterPro"/>
</dbReference>
<evidence type="ECO:0000259" key="4">
    <source>
        <dbReference type="Pfam" id="PF00391"/>
    </source>
</evidence>
<accession>A0A1G2P2Q4</accession>
<dbReference type="PROSITE" id="PS00370">
    <property type="entry name" value="PEP_ENZYMES_PHOS_SITE"/>
    <property type="match status" value="1"/>
</dbReference>
<dbReference type="PANTHER" id="PTHR43030">
    <property type="entry name" value="PHOSPHOENOLPYRUVATE SYNTHASE"/>
    <property type="match status" value="1"/>
</dbReference>
<evidence type="ECO:0000256" key="2">
    <source>
        <dbReference type="ARBA" id="ARBA00022741"/>
    </source>
</evidence>
<evidence type="ECO:0000313" key="5">
    <source>
        <dbReference type="EMBL" id="OHA42610.1"/>
    </source>
</evidence>
<comment type="similarity">
    <text evidence="1">Belongs to the PEP-utilizing enzyme family.</text>
</comment>
<protein>
    <recommendedName>
        <fullName evidence="4">PEP-utilising enzyme mobile domain-containing protein</fullName>
    </recommendedName>
</protein>
<proteinExistence type="inferred from homology"/>
<dbReference type="InterPro" id="IPR036637">
    <property type="entry name" value="Phosphohistidine_dom_sf"/>
</dbReference>
<feature type="domain" description="PEP-utilising enzyme mobile" evidence="4">
    <location>
        <begin position="405"/>
        <end position="475"/>
    </location>
</feature>
<dbReference type="Pfam" id="PF00391">
    <property type="entry name" value="PEP-utilizers"/>
    <property type="match status" value="1"/>
</dbReference>
<comment type="caution">
    <text evidence="5">The sequence shown here is derived from an EMBL/GenBank/DDBJ whole genome shotgun (WGS) entry which is preliminary data.</text>
</comment>
<dbReference type="EMBL" id="MHSK01000009">
    <property type="protein sequence ID" value="OHA42610.1"/>
    <property type="molecule type" value="Genomic_DNA"/>
</dbReference>
<evidence type="ECO:0000313" key="6">
    <source>
        <dbReference type="Proteomes" id="UP000177269"/>
    </source>
</evidence>
<dbReference type="Proteomes" id="UP000177269">
    <property type="component" value="Unassembled WGS sequence"/>
</dbReference>
<dbReference type="InterPro" id="IPR018274">
    <property type="entry name" value="PEP_util_AS"/>
</dbReference>
<reference evidence="5 6" key="1">
    <citation type="journal article" date="2016" name="Nat. Commun.">
        <title>Thousands of microbial genomes shed light on interconnected biogeochemical processes in an aquifer system.</title>
        <authorList>
            <person name="Anantharaman K."/>
            <person name="Brown C.T."/>
            <person name="Hug L.A."/>
            <person name="Sharon I."/>
            <person name="Castelle C.J."/>
            <person name="Probst A.J."/>
            <person name="Thomas B.C."/>
            <person name="Singh A."/>
            <person name="Wilkins M.J."/>
            <person name="Karaoz U."/>
            <person name="Brodie E.L."/>
            <person name="Williams K.H."/>
            <person name="Hubbard S.S."/>
            <person name="Banfield J.F."/>
        </authorList>
    </citation>
    <scope>NUCLEOTIDE SEQUENCE [LARGE SCALE GENOMIC DNA]</scope>
</reference>
<dbReference type="SUPFAM" id="SSF52009">
    <property type="entry name" value="Phosphohistidine domain"/>
    <property type="match status" value="1"/>
</dbReference>
<name>A0A1G2P2Q4_9BACT</name>
<dbReference type="InterPro" id="IPR006319">
    <property type="entry name" value="PEP_synth"/>
</dbReference>
<organism evidence="5 6">
    <name type="scientific">Candidatus Taylorbacteria bacterium RIFCSPLOWO2_12_FULL_43_20</name>
    <dbReference type="NCBI Taxonomy" id="1802332"/>
    <lineage>
        <taxon>Bacteria</taxon>
        <taxon>Candidatus Tayloriibacteriota</taxon>
    </lineage>
</organism>
<dbReference type="Gene3D" id="3.50.30.10">
    <property type="entry name" value="Phosphohistidine domain"/>
    <property type="match status" value="1"/>
</dbReference>
<dbReference type="PANTHER" id="PTHR43030:SF1">
    <property type="entry name" value="PHOSPHOENOLPYRUVATE SYNTHASE"/>
    <property type="match status" value="1"/>
</dbReference>